<evidence type="ECO:0000313" key="3">
    <source>
        <dbReference type="Proteomes" id="UP001175001"/>
    </source>
</evidence>
<reference evidence="2" key="1">
    <citation type="submission" date="2023-06" db="EMBL/GenBank/DDBJ databases">
        <title>Multi-omics analyses reveal the molecular pathogenesis toolkit of Lasiodiplodia hormozganensis, a cross-kingdom pathogen.</title>
        <authorList>
            <person name="Felix C."/>
            <person name="Meneses R."/>
            <person name="Goncalves M.F.M."/>
            <person name="Tilleman L."/>
            <person name="Duarte A.S."/>
            <person name="Jorrin-Novo J.V."/>
            <person name="Van De Peer Y."/>
            <person name="Deforce D."/>
            <person name="Van Nieuwerburgh F."/>
            <person name="Esteves A.C."/>
            <person name="Alves A."/>
        </authorList>
    </citation>
    <scope>NUCLEOTIDE SEQUENCE</scope>
    <source>
        <strain evidence="2">CBS 339.90</strain>
    </source>
</reference>
<dbReference type="EMBL" id="JAUJDW010000203">
    <property type="protein sequence ID" value="KAK0614789.1"/>
    <property type="molecule type" value="Genomic_DNA"/>
</dbReference>
<dbReference type="PANTHER" id="PTHR10622:SF10">
    <property type="entry name" value="HET DOMAIN-CONTAINING PROTEIN"/>
    <property type="match status" value="1"/>
</dbReference>
<name>A0AA39WG66_9PEZI</name>
<dbReference type="Pfam" id="PF06985">
    <property type="entry name" value="HET"/>
    <property type="match status" value="1"/>
</dbReference>
<sequence>MRLLNCSTLHLETFVDSTVPPYAILSHRWQDGEVLFEDIVSGQASEKSGYKKIEETCLQASRDGFAYVWVDTCCIDKSSSAELSEAINSMYRWYNQAAVCYVYLFDVPDGIDPEQDAVFAQSEWFRRGWTLQELVAPAHLEFFSQGWICLGAKSTLTTVLSRATGIDVHVLTGRTHLGSFAQDSLAST</sequence>
<evidence type="ECO:0000313" key="2">
    <source>
        <dbReference type="EMBL" id="KAK0614789.1"/>
    </source>
</evidence>
<feature type="domain" description="Heterokaryon incompatibility" evidence="1">
    <location>
        <begin position="22"/>
        <end position="104"/>
    </location>
</feature>
<gene>
    <name evidence="2" type="primary">HET-E1_0</name>
    <name evidence="2" type="ORF">DIS24_g11917</name>
</gene>
<proteinExistence type="predicted"/>
<protein>
    <submittedName>
        <fullName evidence="2">Vegetative incompatibility protein HET-E-1</fullName>
    </submittedName>
</protein>
<accession>A0AA39WG66</accession>
<keyword evidence="3" id="KW-1185">Reference proteome</keyword>
<dbReference type="InterPro" id="IPR010730">
    <property type="entry name" value="HET"/>
</dbReference>
<dbReference type="AlphaFoldDB" id="A0AA39WG66"/>
<dbReference type="PANTHER" id="PTHR10622">
    <property type="entry name" value="HET DOMAIN-CONTAINING PROTEIN"/>
    <property type="match status" value="1"/>
</dbReference>
<evidence type="ECO:0000259" key="1">
    <source>
        <dbReference type="Pfam" id="PF06985"/>
    </source>
</evidence>
<organism evidence="2 3">
    <name type="scientific">Lasiodiplodia hormozganensis</name>
    <dbReference type="NCBI Taxonomy" id="869390"/>
    <lineage>
        <taxon>Eukaryota</taxon>
        <taxon>Fungi</taxon>
        <taxon>Dikarya</taxon>
        <taxon>Ascomycota</taxon>
        <taxon>Pezizomycotina</taxon>
        <taxon>Dothideomycetes</taxon>
        <taxon>Dothideomycetes incertae sedis</taxon>
        <taxon>Botryosphaeriales</taxon>
        <taxon>Botryosphaeriaceae</taxon>
        <taxon>Lasiodiplodia</taxon>
    </lineage>
</organism>
<comment type="caution">
    <text evidence="2">The sequence shown here is derived from an EMBL/GenBank/DDBJ whole genome shotgun (WGS) entry which is preliminary data.</text>
</comment>
<dbReference type="Proteomes" id="UP001175001">
    <property type="component" value="Unassembled WGS sequence"/>
</dbReference>